<gene>
    <name evidence="3" type="ORF">GMBLW1_01490</name>
</gene>
<feature type="transmembrane region" description="Helical" evidence="1">
    <location>
        <begin position="7"/>
        <end position="25"/>
    </location>
</feature>
<dbReference type="EMBL" id="LR586016">
    <property type="protein sequence ID" value="VIP03811.1"/>
    <property type="molecule type" value="Genomic_DNA"/>
</dbReference>
<name>A0A6C2YR45_9BACT</name>
<dbReference type="EMBL" id="LR593887">
    <property type="protein sequence ID" value="VTS04989.1"/>
    <property type="molecule type" value="Genomic_DNA"/>
</dbReference>
<dbReference type="Proteomes" id="UP000464378">
    <property type="component" value="Chromosome"/>
</dbReference>
<dbReference type="InterPro" id="IPR025641">
    <property type="entry name" value="DUF4340"/>
</dbReference>
<feature type="domain" description="DUF4340" evidence="2">
    <location>
        <begin position="590"/>
        <end position="777"/>
    </location>
</feature>
<reference evidence="3" key="1">
    <citation type="submission" date="2019-04" db="EMBL/GenBank/DDBJ databases">
        <authorList>
            <consortium name="Science for Life Laboratories"/>
        </authorList>
    </citation>
    <scope>NUCLEOTIDE SEQUENCE</scope>
    <source>
        <strain evidence="3">MBLW1</strain>
    </source>
</reference>
<sequence>MNLKTTYVMFGILGVGLIGVLGLLLTSTPDNPTEKALLPAFAAAKVEPKDIDTVEISTTLPDKGTTKLVFLRKDPTRWVMTEPQPTRVDSTLIDDVVRELLRARTEDTKDISTNLANHGLDKPTVTVTLKSGLDQQATVSLGHVSIGGANALVFVTSNDVPTRPRAVRRTSIDALFTRAEGKPEPDGLDAALFVRKAADFRALKLFDLQMPTGAEEATQVRLQSASGELLLTKADRIWSFEKPANLGEADADGGPPTVDNSITGVRPLLGQITSLSAKSVADFITEPKPLGDYGLEDGNPNLLKLSVTRKPIPLAGSEKELPAITETVKIGDSVDGKNDRFYAQVEGDSSVVQITGGPAILALRKVASAPNQLRDKVLAKLVPANVDAIQTITPAQTLEFFRRGTPPAWTLWDATSTADAITPAAVERILTELIEPRKISNFPATGQTDAALGLDKPVAELNVWVKALPAEEPKKDGEKPTKPTLPQPPTFRLLFGRVEGDFVYVRRILAGSTQPLDAIVPVSLLRTVSRPRVDYLDPKLNGFEITQVESLKISGKTVDNRIVGATISTENKEAKTPDQVTWKLDQVNAAKGRNADPAKVTNLILGLANLTPVKLVQDRPSADALSGYGLAKDAALLTVEVTLRGDASGKTRVYHFGQAAKDDPTNVYGQQQGRDLVFLVNQSLISQLTDPNLMDMTLFRVEKSKIKSFVLRGWADLVGSVQSREFERSGDSWTLKGDSGYAIDPKKIDSFLEDLSRPRAEAFLVYGSGAKPEHGLDVKTGALEIELRLDTPDPVILTLGKADTYQPQQGNGAPVAVYVGSSNKLPGDVFVILQDRFQSVRQKPKVFAKE</sequence>
<dbReference type="Pfam" id="PF14238">
    <property type="entry name" value="DUF4340"/>
    <property type="match status" value="2"/>
</dbReference>
<accession>A0A6C2YR45</accession>
<keyword evidence="4" id="KW-1185">Reference proteome</keyword>
<keyword evidence="1" id="KW-0472">Membrane</keyword>
<keyword evidence="1" id="KW-1133">Transmembrane helix</keyword>
<evidence type="ECO:0000313" key="3">
    <source>
        <dbReference type="EMBL" id="VIP03811.1"/>
    </source>
</evidence>
<dbReference type="RefSeq" id="WP_162658965.1">
    <property type="nucleotide sequence ID" value="NZ_LR593887.1"/>
</dbReference>
<protein>
    <recommendedName>
        <fullName evidence="2">DUF4340 domain-containing protein</fullName>
    </recommendedName>
</protein>
<proteinExistence type="predicted"/>
<dbReference type="AlphaFoldDB" id="A0A6C2YR45"/>
<evidence type="ECO:0000259" key="2">
    <source>
        <dbReference type="Pfam" id="PF14238"/>
    </source>
</evidence>
<dbReference type="InParanoid" id="A0A6C2YR45"/>
<keyword evidence="1" id="KW-0812">Transmembrane</keyword>
<organism evidence="3">
    <name type="scientific">Tuwongella immobilis</name>
    <dbReference type="NCBI Taxonomy" id="692036"/>
    <lineage>
        <taxon>Bacteria</taxon>
        <taxon>Pseudomonadati</taxon>
        <taxon>Planctomycetota</taxon>
        <taxon>Planctomycetia</taxon>
        <taxon>Gemmatales</taxon>
        <taxon>Gemmataceae</taxon>
        <taxon>Tuwongella</taxon>
    </lineage>
</organism>
<evidence type="ECO:0000256" key="1">
    <source>
        <dbReference type="SAM" id="Phobius"/>
    </source>
</evidence>
<evidence type="ECO:0000313" key="4">
    <source>
        <dbReference type="Proteomes" id="UP000464378"/>
    </source>
</evidence>
<feature type="domain" description="DUF4340" evidence="2">
    <location>
        <begin position="265"/>
        <end position="457"/>
    </location>
</feature>
<dbReference type="KEGG" id="tim:GMBLW1_01490"/>